<keyword evidence="1" id="KW-1133">Transmembrane helix</keyword>
<reference evidence="3 4" key="1">
    <citation type="submission" date="2023-10" db="EMBL/GenBank/DDBJ databases">
        <title>Bacteria for the degradation of biodegradable plastic PBAT(Polybutylene adipate terephthalate).</title>
        <authorList>
            <person name="Weon H.-Y."/>
            <person name="Yeon J."/>
        </authorList>
    </citation>
    <scope>NUCLEOTIDE SEQUENCE [LARGE SCALE GENOMIC DNA]</scope>
    <source>
        <strain evidence="3 4">SBD 7-3</strain>
    </source>
</reference>
<gene>
    <name evidence="3" type="ORF">RXV79_02655</name>
</gene>
<dbReference type="RefSeq" id="WP_316701890.1">
    <property type="nucleotide sequence ID" value="NZ_CP136336.1"/>
</dbReference>
<name>A0ABZ0CVG2_9BURK</name>
<organism evidence="3 4">
    <name type="scientific">Piscinibacter gummiphilus</name>
    <dbReference type="NCBI Taxonomy" id="946333"/>
    <lineage>
        <taxon>Bacteria</taxon>
        <taxon>Pseudomonadati</taxon>
        <taxon>Pseudomonadota</taxon>
        <taxon>Betaproteobacteria</taxon>
        <taxon>Burkholderiales</taxon>
        <taxon>Sphaerotilaceae</taxon>
        <taxon>Piscinibacter</taxon>
    </lineage>
</organism>
<feature type="transmembrane region" description="Helical" evidence="1">
    <location>
        <begin position="31"/>
        <end position="58"/>
    </location>
</feature>
<dbReference type="PANTHER" id="PTHR37946">
    <property type="entry name" value="SLL1969 PROTEIN"/>
    <property type="match status" value="1"/>
</dbReference>
<keyword evidence="3" id="KW-0378">Hydrolase</keyword>
<evidence type="ECO:0000256" key="1">
    <source>
        <dbReference type="SAM" id="Phobius"/>
    </source>
</evidence>
<keyword evidence="1" id="KW-0472">Membrane</keyword>
<dbReference type="EMBL" id="CP136336">
    <property type="protein sequence ID" value="WOB08964.1"/>
    <property type="molecule type" value="Genomic_DNA"/>
</dbReference>
<keyword evidence="4" id="KW-1185">Reference proteome</keyword>
<sequence length="297" mass="32970">MLARLQQFITLGLLATAVAWALWCVQRGYTTWAWAGAALLVFGYAIFLAIELVLVWFVHGNDPAPKASAAQLFKAWWAEVLAAPRVFCWQQPFRSRREPDHLPPSSGRRGVVLVHGFVCNRGFWNRWMPQLRVRGVPFIAVNLEPVFGTISDYVPIIEDAVKRLEHSTGQAPVLVGHSMGGLAIRAWYAASGAGRVHRVVTIGSPHRGTWLARFASTQNAREMALGTDWQRALEALEPAQHFERFICFYSHCDNVVFPASTATLPGADNRHLVGMAHVHMVDHPLVLQAVLGTVVPE</sequence>
<dbReference type="GO" id="GO:0016787">
    <property type="term" value="F:hydrolase activity"/>
    <property type="evidence" value="ECO:0007669"/>
    <property type="project" value="UniProtKB-KW"/>
</dbReference>
<dbReference type="SUPFAM" id="SSF53474">
    <property type="entry name" value="alpha/beta-Hydrolases"/>
    <property type="match status" value="1"/>
</dbReference>
<feature type="domain" description="AB hydrolase-1" evidence="2">
    <location>
        <begin position="111"/>
        <end position="230"/>
    </location>
</feature>
<protein>
    <submittedName>
        <fullName evidence="3">Alpha/beta fold hydrolase</fullName>
    </submittedName>
</protein>
<accession>A0ABZ0CVG2</accession>
<dbReference type="PANTHER" id="PTHR37946:SF1">
    <property type="entry name" value="SLL1969 PROTEIN"/>
    <property type="match status" value="1"/>
</dbReference>
<dbReference type="InterPro" id="IPR000073">
    <property type="entry name" value="AB_hydrolase_1"/>
</dbReference>
<evidence type="ECO:0000313" key="4">
    <source>
        <dbReference type="Proteomes" id="UP001303946"/>
    </source>
</evidence>
<evidence type="ECO:0000313" key="3">
    <source>
        <dbReference type="EMBL" id="WOB08964.1"/>
    </source>
</evidence>
<proteinExistence type="predicted"/>
<dbReference type="Proteomes" id="UP001303946">
    <property type="component" value="Chromosome"/>
</dbReference>
<dbReference type="InterPro" id="IPR029058">
    <property type="entry name" value="AB_hydrolase_fold"/>
</dbReference>
<keyword evidence="1" id="KW-0812">Transmembrane</keyword>
<dbReference type="Pfam" id="PF12697">
    <property type="entry name" value="Abhydrolase_6"/>
    <property type="match status" value="1"/>
</dbReference>
<evidence type="ECO:0000259" key="2">
    <source>
        <dbReference type="Pfam" id="PF12697"/>
    </source>
</evidence>
<dbReference type="Gene3D" id="3.40.50.1820">
    <property type="entry name" value="alpha/beta hydrolase"/>
    <property type="match status" value="1"/>
</dbReference>